<feature type="signal peptide" evidence="1">
    <location>
        <begin position="1"/>
        <end position="15"/>
    </location>
</feature>
<feature type="chain" id="PRO_5038093703" evidence="1">
    <location>
        <begin position="16"/>
        <end position="132"/>
    </location>
</feature>
<dbReference type="AlphaFoldDB" id="A0A915DX40"/>
<protein>
    <submittedName>
        <fullName evidence="3">Uncharacterized protein</fullName>
    </submittedName>
</protein>
<dbReference type="InterPro" id="IPR006150">
    <property type="entry name" value="Cys_repeat_1"/>
</dbReference>
<dbReference type="Proteomes" id="UP000887574">
    <property type="component" value="Unplaced"/>
</dbReference>
<evidence type="ECO:0000313" key="3">
    <source>
        <dbReference type="WBParaSite" id="jg23661"/>
    </source>
</evidence>
<keyword evidence="1" id="KW-0732">Signal</keyword>
<dbReference type="SMART" id="SM00289">
    <property type="entry name" value="WR1"/>
    <property type="match status" value="2"/>
</dbReference>
<dbReference type="WBParaSite" id="jg23661">
    <property type="protein sequence ID" value="jg23661"/>
    <property type="gene ID" value="jg23661"/>
</dbReference>
<evidence type="ECO:0000313" key="2">
    <source>
        <dbReference type="Proteomes" id="UP000887574"/>
    </source>
</evidence>
<accession>A0A915DX40</accession>
<reference evidence="3" key="1">
    <citation type="submission" date="2022-11" db="UniProtKB">
        <authorList>
            <consortium name="WormBaseParasite"/>
        </authorList>
    </citation>
    <scope>IDENTIFICATION</scope>
</reference>
<proteinExistence type="predicted"/>
<sequence>MVVQVFLFFTILAVGKPGISPHLHLRNANECLHAWSEKMSSPSDCKLASDCKEEGASCVFSPLASHYICCRTSKDAVQPECPHRAAPPVLIVCDKNGSDQEEQCPSGHECVESVTDFEKYSGQSNSVCCQKL</sequence>
<evidence type="ECO:0000256" key="1">
    <source>
        <dbReference type="SAM" id="SignalP"/>
    </source>
</evidence>
<name>A0A915DX40_9BILA</name>
<keyword evidence="2" id="KW-1185">Reference proteome</keyword>
<organism evidence="2 3">
    <name type="scientific">Ditylenchus dipsaci</name>
    <dbReference type="NCBI Taxonomy" id="166011"/>
    <lineage>
        <taxon>Eukaryota</taxon>
        <taxon>Metazoa</taxon>
        <taxon>Ecdysozoa</taxon>
        <taxon>Nematoda</taxon>
        <taxon>Chromadorea</taxon>
        <taxon>Rhabditida</taxon>
        <taxon>Tylenchina</taxon>
        <taxon>Tylenchomorpha</taxon>
        <taxon>Sphaerularioidea</taxon>
        <taxon>Anguinidae</taxon>
        <taxon>Anguininae</taxon>
        <taxon>Ditylenchus</taxon>
    </lineage>
</organism>